<evidence type="ECO:0000256" key="5">
    <source>
        <dbReference type="ARBA" id="ARBA00023004"/>
    </source>
</evidence>
<evidence type="ECO:0000256" key="3">
    <source>
        <dbReference type="ARBA" id="ARBA00022964"/>
    </source>
</evidence>
<name>A0AAJ7SVU7_PETMA</name>
<feature type="compositionally biased region" description="Basic and acidic residues" evidence="6">
    <location>
        <begin position="160"/>
        <end position="172"/>
    </location>
</feature>
<feature type="domain" description="TauD/TfdA-like" evidence="7">
    <location>
        <begin position="31"/>
        <end position="130"/>
    </location>
</feature>
<dbReference type="Gene3D" id="3.60.130.10">
    <property type="entry name" value="Clavaminate synthase-like"/>
    <property type="match status" value="1"/>
</dbReference>
<dbReference type="PANTHER" id="PTHR43779:SF3">
    <property type="entry name" value="(3R)-3-[(CARBOXYMETHYL)AMINO]FATTY ACID OXYGENASE_DECARBOXYLASE"/>
    <property type="match status" value="1"/>
</dbReference>
<protein>
    <submittedName>
        <fullName evidence="9">Uncharacterized protein LOC116940178 isoform X2</fullName>
    </submittedName>
</protein>
<dbReference type="GO" id="GO:0051213">
    <property type="term" value="F:dioxygenase activity"/>
    <property type="evidence" value="ECO:0007669"/>
    <property type="project" value="UniProtKB-KW"/>
</dbReference>
<evidence type="ECO:0000256" key="6">
    <source>
        <dbReference type="SAM" id="MobiDB-lite"/>
    </source>
</evidence>
<proteinExistence type="inferred from homology"/>
<gene>
    <name evidence="9" type="primary">LOC116940178</name>
</gene>
<dbReference type="SUPFAM" id="SSF51197">
    <property type="entry name" value="Clavaminate synthase-like"/>
    <property type="match status" value="1"/>
</dbReference>
<dbReference type="GeneID" id="116940178"/>
<evidence type="ECO:0000256" key="2">
    <source>
        <dbReference type="ARBA" id="ARBA00022723"/>
    </source>
</evidence>
<keyword evidence="4" id="KW-0560">Oxidoreductase</keyword>
<dbReference type="InterPro" id="IPR003819">
    <property type="entry name" value="TauD/TfdA-like"/>
</dbReference>
<dbReference type="Pfam" id="PF02668">
    <property type="entry name" value="TauD"/>
    <property type="match status" value="1"/>
</dbReference>
<evidence type="ECO:0000256" key="4">
    <source>
        <dbReference type="ARBA" id="ARBA00023002"/>
    </source>
</evidence>
<feature type="region of interest" description="Disordered" evidence="6">
    <location>
        <begin position="134"/>
        <end position="252"/>
    </location>
</feature>
<sequence length="281" mass="30638">MAGCVSSGYTLVPHKLGMVVRGIHLAQGDVPRHVVEQIKSDVTKHRLLIFKDQGIISGQKQVDITRWFGEPESTFYNHPKSPHPDVFRVSNDPAEGCTGVGRTGWHIDGSFMHAPFAYSIYHIVRVPKRGATDTVLPRGHDGGVRVGRGGRVASSRHRGRGDGRAAARDRARVHAGRGLHPVRARVGGGGLHHFRQPGAGPRGPPLHAGPTQRRGAPSHAPHHRVRRLDPQQTAPRGHRRRGQRQRMSGSARARVWISAFVCGSTGSRGNRHACASARMHV</sequence>
<reference evidence="9" key="1">
    <citation type="submission" date="2025-08" db="UniProtKB">
        <authorList>
            <consortium name="RefSeq"/>
        </authorList>
    </citation>
    <scope>IDENTIFICATION</scope>
    <source>
        <tissue evidence="9">Sperm</tissue>
    </source>
</reference>
<dbReference type="RefSeq" id="XP_032805442.1">
    <property type="nucleotide sequence ID" value="XM_032949551.1"/>
</dbReference>
<feature type="compositionally biased region" description="Basic residues" evidence="6">
    <location>
        <begin position="173"/>
        <end position="183"/>
    </location>
</feature>
<keyword evidence="2" id="KW-0479">Metal-binding</keyword>
<accession>A0AAJ7SVU7</accession>
<dbReference type="Proteomes" id="UP001318040">
    <property type="component" value="Chromosome 8"/>
</dbReference>
<organism evidence="8 9">
    <name type="scientific">Petromyzon marinus</name>
    <name type="common">Sea lamprey</name>
    <dbReference type="NCBI Taxonomy" id="7757"/>
    <lineage>
        <taxon>Eukaryota</taxon>
        <taxon>Metazoa</taxon>
        <taxon>Chordata</taxon>
        <taxon>Craniata</taxon>
        <taxon>Vertebrata</taxon>
        <taxon>Cyclostomata</taxon>
        <taxon>Hyperoartia</taxon>
        <taxon>Petromyzontiformes</taxon>
        <taxon>Petromyzontidae</taxon>
        <taxon>Petromyzon</taxon>
    </lineage>
</organism>
<comment type="similarity">
    <text evidence="1">Belongs to the TfdA dioxygenase family.</text>
</comment>
<evidence type="ECO:0000256" key="1">
    <source>
        <dbReference type="ARBA" id="ARBA00005896"/>
    </source>
</evidence>
<evidence type="ECO:0000259" key="7">
    <source>
        <dbReference type="Pfam" id="PF02668"/>
    </source>
</evidence>
<dbReference type="GO" id="GO:0046872">
    <property type="term" value="F:metal ion binding"/>
    <property type="evidence" value="ECO:0007669"/>
    <property type="project" value="UniProtKB-KW"/>
</dbReference>
<evidence type="ECO:0000313" key="8">
    <source>
        <dbReference type="Proteomes" id="UP001318040"/>
    </source>
</evidence>
<keyword evidence="3" id="KW-0223">Dioxygenase</keyword>
<dbReference type="AlphaFoldDB" id="A0AAJ7SVU7"/>
<dbReference type="InterPro" id="IPR051178">
    <property type="entry name" value="TfdA_dioxygenase"/>
</dbReference>
<dbReference type="PANTHER" id="PTHR43779">
    <property type="entry name" value="DIOXYGENASE RV0097-RELATED"/>
    <property type="match status" value="1"/>
</dbReference>
<dbReference type="InterPro" id="IPR042098">
    <property type="entry name" value="TauD-like_sf"/>
</dbReference>
<keyword evidence="8" id="KW-1185">Reference proteome</keyword>
<evidence type="ECO:0000313" key="9">
    <source>
        <dbReference type="RefSeq" id="XP_032805442.1"/>
    </source>
</evidence>
<keyword evidence="5" id="KW-0408">Iron</keyword>